<evidence type="ECO:0000313" key="8">
    <source>
        <dbReference type="Proteomes" id="UP000278035"/>
    </source>
</evidence>
<evidence type="ECO:0000256" key="3">
    <source>
        <dbReference type="ARBA" id="ARBA00022458"/>
    </source>
</evidence>
<evidence type="ECO:0000256" key="5">
    <source>
        <dbReference type="ARBA" id="ARBA00022840"/>
    </source>
</evidence>
<keyword evidence="2" id="KW-0813">Transport</keyword>
<dbReference type="EMBL" id="CP034015">
    <property type="protein sequence ID" value="AZG73282.1"/>
    <property type="molecule type" value="Genomic_DNA"/>
</dbReference>
<organism evidence="7 8">
    <name type="scientific">Shewanella livingstonensis</name>
    <dbReference type="NCBI Taxonomy" id="150120"/>
    <lineage>
        <taxon>Bacteria</taxon>
        <taxon>Pseudomonadati</taxon>
        <taxon>Pseudomonadota</taxon>
        <taxon>Gammaproteobacteria</taxon>
        <taxon>Alteromonadales</taxon>
        <taxon>Shewanellaceae</taxon>
        <taxon>Shewanella</taxon>
    </lineage>
</organism>
<dbReference type="InterPro" id="IPR003593">
    <property type="entry name" value="AAA+_ATPase"/>
</dbReference>
<feature type="domain" description="ABC transporter" evidence="6">
    <location>
        <begin position="5"/>
        <end position="227"/>
    </location>
</feature>
<proteinExistence type="inferred from homology"/>
<keyword evidence="8" id="KW-1185">Reference proteome</keyword>
<dbReference type="KEGG" id="slj:EGC82_11215"/>
<dbReference type="SUPFAM" id="SSF52540">
    <property type="entry name" value="P-loop containing nucleoside triphosphate hydrolases"/>
    <property type="match status" value="1"/>
</dbReference>
<dbReference type="Proteomes" id="UP000278035">
    <property type="component" value="Chromosome"/>
</dbReference>
<keyword evidence="3" id="KW-0536">Nodulation</keyword>
<protein>
    <submittedName>
        <fullName evidence="7">ABC transporter ATP-binding protein</fullName>
    </submittedName>
</protein>
<dbReference type="RefSeq" id="WP_124730839.1">
    <property type="nucleotide sequence ID" value="NZ_CBCSKC010000062.1"/>
</dbReference>
<dbReference type="SMART" id="SM00382">
    <property type="entry name" value="AAA"/>
    <property type="match status" value="1"/>
</dbReference>
<dbReference type="PANTHER" id="PTHR42711:SF5">
    <property type="entry name" value="ABC TRANSPORTER ATP-BINDING PROTEIN NATA"/>
    <property type="match status" value="1"/>
</dbReference>
<dbReference type="CDD" id="cd03230">
    <property type="entry name" value="ABC_DR_subfamily_A"/>
    <property type="match status" value="1"/>
</dbReference>
<dbReference type="InterPro" id="IPR003439">
    <property type="entry name" value="ABC_transporter-like_ATP-bd"/>
</dbReference>
<dbReference type="InterPro" id="IPR050763">
    <property type="entry name" value="ABC_transporter_ATP-binding"/>
</dbReference>
<sequence length="296" mass="32877">MSSILIADNLNYSYAKHHVVKNVSINVEQGSCFGLLGPNGAGKSTTLEILEGIKNPATGQVLYKGLPLSKSYSKHIGIQFQMTALPDYLKVRDCLHLFASFYDNPVDIEQLISLCLLDDAIDQFHYQISGGQRQRLLLALSLINDPQLIFLDEPTTGLDPNARMAFWQLLSNIKKQGKTIVLTTHYMEEAQHLCDKVAIINAGEIVVKQPPQTLLKAHFLNHILTLPFNVNCPVDSAVPQTFRTRNQGGHYIVECNDAQQAITWLNGLNIPITGLNIRPPNLEDLYLKLTGSSFAI</sequence>
<dbReference type="InterPro" id="IPR027417">
    <property type="entry name" value="P-loop_NTPase"/>
</dbReference>
<comment type="similarity">
    <text evidence="1">Belongs to the ABC transporter superfamily.</text>
</comment>
<dbReference type="PANTHER" id="PTHR42711">
    <property type="entry name" value="ABC TRANSPORTER ATP-BINDING PROTEIN"/>
    <property type="match status" value="1"/>
</dbReference>
<accession>A0A3G8LWM2</accession>
<dbReference type="PROSITE" id="PS50893">
    <property type="entry name" value="ABC_TRANSPORTER_2"/>
    <property type="match status" value="1"/>
</dbReference>
<dbReference type="AlphaFoldDB" id="A0A3G8LWM2"/>
<dbReference type="Pfam" id="PF00005">
    <property type="entry name" value="ABC_tran"/>
    <property type="match status" value="1"/>
</dbReference>
<evidence type="ECO:0000313" key="7">
    <source>
        <dbReference type="EMBL" id="AZG73282.1"/>
    </source>
</evidence>
<dbReference type="GO" id="GO:0005524">
    <property type="term" value="F:ATP binding"/>
    <property type="evidence" value="ECO:0007669"/>
    <property type="project" value="UniProtKB-KW"/>
</dbReference>
<dbReference type="OrthoDB" id="9775490at2"/>
<dbReference type="GO" id="GO:0016887">
    <property type="term" value="F:ATP hydrolysis activity"/>
    <property type="evidence" value="ECO:0007669"/>
    <property type="project" value="InterPro"/>
</dbReference>
<keyword evidence="4" id="KW-0547">Nucleotide-binding</keyword>
<keyword evidence="5 7" id="KW-0067">ATP-binding</keyword>
<gene>
    <name evidence="7" type="ORF">EGC82_11215</name>
</gene>
<dbReference type="PROSITE" id="PS00211">
    <property type="entry name" value="ABC_TRANSPORTER_1"/>
    <property type="match status" value="1"/>
</dbReference>
<evidence type="ECO:0000256" key="2">
    <source>
        <dbReference type="ARBA" id="ARBA00022448"/>
    </source>
</evidence>
<reference evidence="8" key="1">
    <citation type="submission" date="2018-11" db="EMBL/GenBank/DDBJ databases">
        <title>Shewanella sp. M2.</title>
        <authorList>
            <person name="Hwang Y.J."/>
            <person name="Hwang C.Y."/>
        </authorList>
    </citation>
    <scope>NUCLEOTIDE SEQUENCE [LARGE SCALE GENOMIC DNA]</scope>
    <source>
        <strain evidence="8">LMG 19866</strain>
    </source>
</reference>
<dbReference type="Gene3D" id="3.40.50.300">
    <property type="entry name" value="P-loop containing nucleotide triphosphate hydrolases"/>
    <property type="match status" value="1"/>
</dbReference>
<evidence type="ECO:0000256" key="1">
    <source>
        <dbReference type="ARBA" id="ARBA00005417"/>
    </source>
</evidence>
<dbReference type="InterPro" id="IPR017871">
    <property type="entry name" value="ABC_transporter-like_CS"/>
</dbReference>
<name>A0A3G8LWM2_9GAMM</name>
<evidence type="ECO:0000256" key="4">
    <source>
        <dbReference type="ARBA" id="ARBA00022741"/>
    </source>
</evidence>
<evidence type="ECO:0000259" key="6">
    <source>
        <dbReference type="PROSITE" id="PS50893"/>
    </source>
</evidence>